<dbReference type="VEuPathDB" id="FungiDB:BO70DRAFT_423046"/>
<name>A0A317WI11_9EURO</name>
<gene>
    <name evidence="2" type="ORF">BO70DRAFT_423046</name>
</gene>
<keyword evidence="3" id="KW-1185">Reference proteome</keyword>
<comment type="caution">
    <text evidence="2">The sequence shown here is derived from an EMBL/GenBank/DDBJ whole genome shotgun (WGS) entry which is preliminary data.</text>
</comment>
<feature type="region of interest" description="Disordered" evidence="1">
    <location>
        <begin position="14"/>
        <end position="54"/>
    </location>
</feature>
<protein>
    <submittedName>
        <fullName evidence="2">Uncharacterized protein</fullName>
    </submittedName>
</protein>
<dbReference type="RefSeq" id="XP_025400481.1">
    <property type="nucleotide sequence ID" value="XM_025547579.1"/>
</dbReference>
<proteinExistence type="predicted"/>
<dbReference type="Proteomes" id="UP000247233">
    <property type="component" value="Unassembled WGS sequence"/>
</dbReference>
<evidence type="ECO:0000256" key="1">
    <source>
        <dbReference type="SAM" id="MobiDB-lite"/>
    </source>
</evidence>
<dbReference type="EMBL" id="MSFL01000008">
    <property type="protein sequence ID" value="PWY85929.1"/>
    <property type="molecule type" value="Genomic_DNA"/>
</dbReference>
<evidence type="ECO:0000313" key="2">
    <source>
        <dbReference type="EMBL" id="PWY85929.1"/>
    </source>
</evidence>
<dbReference type="AlphaFoldDB" id="A0A317WI11"/>
<reference evidence="2 3" key="1">
    <citation type="submission" date="2016-12" db="EMBL/GenBank/DDBJ databases">
        <title>The genomes of Aspergillus section Nigri reveals drivers in fungal speciation.</title>
        <authorList>
            <consortium name="DOE Joint Genome Institute"/>
            <person name="Vesth T.C."/>
            <person name="Nybo J."/>
            <person name="Theobald S."/>
            <person name="Brandl J."/>
            <person name="Frisvad J.C."/>
            <person name="Nielsen K.F."/>
            <person name="Lyhne E.K."/>
            <person name="Kogle M.E."/>
            <person name="Kuo A."/>
            <person name="Riley R."/>
            <person name="Clum A."/>
            <person name="Nolan M."/>
            <person name="Lipzen A."/>
            <person name="Salamov A."/>
            <person name="Henrissat B."/>
            <person name="Wiebenga A."/>
            <person name="De Vries R.P."/>
            <person name="Grigoriev I.V."/>
            <person name="Mortensen U.H."/>
            <person name="Andersen M.R."/>
            <person name="Baker S.E."/>
        </authorList>
    </citation>
    <scope>NUCLEOTIDE SEQUENCE [LARGE SCALE GENOMIC DNA]</scope>
    <source>
        <strain evidence="2 3">CBS 117.55</strain>
    </source>
</reference>
<accession>A0A317WI11</accession>
<dbReference type="GeneID" id="37069816"/>
<organism evidence="2 3">
    <name type="scientific">Aspergillus heteromorphus CBS 117.55</name>
    <dbReference type="NCBI Taxonomy" id="1448321"/>
    <lineage>
        <taxon>Eukaryota</taxon>
        <taxon>Fungi</taxon>
        <taxon>Dikarya</taxon>
        <taxon>Ascomycota</taxon>
        <taxon>Pezizomycotina</taxon>
        <taxon>Eurotiomycetes</taxon>
        <taxon>Eurotiomycetidae</taxon>
        <taxon>Eurotiales</taxon>
        <taxon>Aspergillaceae</taxon>
        <taxon>Aspergillus</taxon>
        <taxon>Aspergillus subgen. Circumdati</taxon>
    </lineage>
</organism>
<evidence type="ECO:0000313" key="3">
    <source>
        <dbReference type="Proteomes" id="UP000247233"/>
    </source>
</evidence>
<sequence length="209" mass="24319">MSDIGETSFFEVTLSDLEEDSNPDTGLSDNEQGCRRTRPFRPGTPLPTTPILDTPTPAMEKKGWKWYEALLNIFPEEEGFTVSNNISYLDPHWQFLTVFTYAHGLFFSFVIGDEAEEDPRKANAERLLRRWQKASDTVPLEVKTYGGYMVADKVWFYAKECWNGDMETMERSSIHHPQGLHQKDDWDKIEGFLYEIKDEVLKTRFESEE</sequence>